<evidence type="ECO:0000256" key="5">
    <source>
        <dbReference type="ARBA" id="ARBA00022840"/>
    </source>
</evidence>
<evidence type="ECO:0000256" key="2">
    <source>
        <dbReference type="ARBA" id="ARBA00022598"/>
    </source>
</evidence>
<proteinExistence type="inferred from homology"/>
<dbReference type="VEuPathDB" id="FungiDB:PTTG_08161"/>
<dbReference type="PANTHER" id="PTHR11136:SF0">
    <property type="entry name" value="DIHYDROFOLATE SYNTHETASE-RELATED"/>
    <property type="match status" value="1"/>
</dbReference>
<evidence type="ECO:0000256" key="3">
    <source>
        <dbReference type="ARBA" id="ARBA00022723"/>
    </source>
</evidence>
<sequence>MAPTTSIRLGLERIRRLLHCLADPHLQIPIIHVAGTNGKGSVVAYEAEILRRSGYRVGRFTSPFLLDPADSIVLNGHPVDRQTFEHTKTRIHALVAQHRLELTAFELLTALAFQVFASHRPSLDLAVIEVGLGGQLDSTNVAESANTLLSCITPISIDHQAFLGSTVSEIARQKAGIAKPNVPILLAQQSYPEVQPIVRAKASLESSDLFSVRPYPLPHPAAEHLPPLPLMPTEDHLSSGCSQLDLSMHPSRTVPNSLNPDAGFQHQNAATATALAHLLRTHKHPLKLLPSLAEKITDHAIIEGLRTTRWKGRLELAEYRGARLLLDGAHNHASAQVLGDHIKQLGRPVTLLISLSAPRDPGELIAALDLGRMRWPPQLVATTFSVPEDMDWVKPVPPHDIAAQFQLLTSATQSAARIADNPLDALHQAIQIARSKDELIVVCGSLYLVSDILRIIDSTQHQPTIS</sequence>
<evidence type="ECO:0000256" key="6">
    <source>
        <dbReference type="ARBA" id="ARBA00022842"/>
    </source>
</evidence>
<dbReference type="UniPathway" id="UPA00850"/>
<comment type="similarity">
    <text evidence="1">Belongs to the folylpolyglutamate synthase family.</text>
</comment>
<evidence type="ECO:0000256" key="4">
    <source>
        <dbReference type="ARBA" id="ARBA00022741"/>
    </source>
</evidence>
<dbReference type="GO" id="GO:0005829">
    <property type="term" value="C:cytosol"/>
    <property type="evidence" value="ECO:0007669"/>
    <property type="project" value="TreeGrafter"/>
</dbReference>
<keyword evidence="3" id="KW-0479">Metal-binding</keyword>
<dbReference type="GO" id="GO:0008841">
    <property type="term" value="F:dihydrofolate synthase activity"/>
    <property type="evidence" value="ECO:0007669"/>
    <property type="project" value="TreeGrafter"/>
</dbReference>
<gene>
    <name evidence="7" type="ORF">PTTG_08161</name>
</gene>
<dbReference type="Gene3D" id="3.90.190.20">
    <property type="entry name" value="Mur ligase, C-terminal domain"/>
    <property type="match status" value="1"/>
</dbReference>
<dbReference type="SUPFAM" id="SSF53244">
    <property type="entry name" value="MurD-like peptide ligases, peptide-binding domain"/>
    <property type="match status" value="1"/>
</dbReference>
<dbReference type="EMBL" id="ADAS02000005">
    <property type="protein sequence ID" value="OAV98884.1"/>
    <property type="molecule type" value="Genomic_DNA"/>
</dbReference>
<evidence type="ECO:0000256" key="1">
    <source>
        <dbReference type="ARBA" id="ARBA00008276"/>
    </source>
</evidence>
<dbReference type="OrthoDB" id="5212574at2759"/>
<keyword evidence="2" id="KW-0436">Ligase</keyword>
<dbReference type="OMA" id="RERFCIN"/>
<dbReference type="InterPro" id="IPR036565">
    <property type="entry name" value="Mur-like_cat_sf"/>
</dbReference>
<reference evidence="7" key="1">
    <citation type="submission" date="2009-11" db="EMBL/GenBank/DDBJ databases">
        <authorList>
            <consortium name="The Broad Institute Genome Sequencing Platform"/>
            <person name="Ward D."/>
            <person name="Feldgarden M."/>
            <person name="Earl A."/>
            <person name="Young S.K."/>
            <person name="Zeng Q."/>
            <person name="Koehrsen M."/>
            <person name="Alvarado L."/>
            <person name="Berlin A."/>
            <person name="Bochicchio J."/>
            <person name="Borenstein D."/>
            <person name="Chapman S.B."/>
            <person name="Chen Z."/>
            <person name="Engels R."/>
            <person name="Freedman E."/>
            <person name="Gellesch M."/>
            <person name="Goldberg J."/>
            <person name="Griggs A."/>
            <person name="Gujja S."/>
            <person name="Heilman E."/>
            <person name="Heiman D."/>
            <person name="Hepburn T."/>
            <person name="Howarth C."/>
            <person name="Jen D."/>
            <person name="Larson L."/>
            <person name="Lewis B."/>
            <person name="Mehta T."/>
            <person name="Park D."/>
            <person name="Pearson M."/>
            <person name="Roberts A."/>
            <person name="Saif S."/>
            <person name="Shea T."/>
            <person name="Shenoy N."/>
            <person name="Sisk P."/>
            <person name="Stolte C."/>
            <person name="Sykes S."/>
            <person name="Thomson T."/>
            <person name="Walk T."/>
            <person name="White J."/>
            <person name="Yandava C."/>
            <person name="Izard J."/>
            <person name="Baranova O.V."/>
            <person name="Blanton J.M."/>
            <person name="Tanner A.C."/>
            <person name="Dewhirst F.E."/>
            <person name="Haas B."/>
            <person name="Nusbaum C."/>
            <person name="Birren B."/>
        </authorList>
    </citation>
    <scope>NUCLEOTIDE SEQUENCE [LARGE SCALE GENOMIC DNA]</scope>
    <source>
        <strain evidence="7">1-1 BBBD Race 1</strain>
    </source>
</reference>
<keyword evidence="9" id="KW-1185">Reference proteome</keyword>
<dbReference type="GO" id="GO:0004326">
    <property type="term" value="F:tetrahydrofolylpolyglutamate synthase activity"/>
    <property type="evidence" value="ECO:0007669"/>
    <property type="project" value="InterPro"/>
</dbReference>
<keyword evidence="4" id="KW-0547">Nucleotide-binding</keyword>
<dbReference type="Proteomes" id="UP000005240">
    <property type="component" value="Unassembled WGS sequence"/>
</dbReference>
<keyword evidence="5" id="KW-0067">ATP-binding</keyword>
<dbReference type="InterPro" id="IPR036615">
    <property type="entry name" value="Mur_ligase_C_dom_sf"/>
</dbReference>
<reference evidence="7" key="2">
    <citation type="submission" date="2016-05" db="EMBL/GenBank/DDBJ databases">
        <title>Comparative analysis highlights variable genome content of wheat rusts and divergence of the mating loci.</title>
        <authorList>
            <person name="Cuomo C.A."/>
            <person name="Bakkeren G."/>
            <person name="Szabo L."/>
            <person name="Khalil H."/>
            <person name="Joly D."/>
            <person name="Goldberg J."/>
            <person name="Young S."/>
            <person name="Zeng Q."/>
            <person name="Fellers J."/>
        </authorList>
    </citation>
    <scope>NUCLEOTIDE SEQUENCE [LARGE SCALE GENOMIC DNA]</scope>
    <source>
        <strain evidence="7">1-1 BBBD Race 1</strain>
    </source>
</reference>
<dbReference type="GO" id="GO:0005524">
    <property type="term" value="F:ATP binding"/>
    <property type="evidence" value="ECO:0007669"/>
    <property type="project" value="UniProtKB-KW"/>
</dbReference>
<dbReference type="PANTHER" id="PTHR11136">
    <property type="entry name" value="FOLYLPOLYGLUTAMATE SYNTHASE-RELATED"/>
    <property type="match status" value="1"/>
</dbReference>
<evidence type="ECO:0000313" key="9">
    <source>
        <dbReference type="Proteomes" id="UP000005240"/>
    </source>
</evidence>
<evidence type="ECO:0008006" key="10">
    <source>
        <dbReference type="Google" id="ProtNLM"/>
    </source>
</evidence>
<reference evidence="8" key="4">
    <citation type="submission" date="2025-05" db="UniProtKB">
        <authorList>
            <consortium name="EnsemblFungi"/>
        </authorList>
    </citation>
    <scope>IDENTIFICATION</scope>
    <source>
        <strain evidence="8">isolate 1-1 / race 1 (BBBD)</strain>
    </source>
</reference>
<dbReference type="Gene3D" id="3.40.1190.10">
    <property type="entry name" value="Mur-like, catalytic domain"/>
    <property type="match status" value="1"/>
</dbReference>
<dbReference type="EnsemblFungi" id="PTTG_08161-t43_1">
    <property type="protein sequence ID" value="PTTG_08161-t43_1-p1"/>
    <property type="gene ID" value="PTTG_08161"/>
</dbReference>
<accession>A0A0C4F4W9</accession>
<dbReference type="STRING" id="630390.A0A0C4F4W9"/>
<dbReference type="NCBIfam" id="TIGR01499">
    <property type="entry name" value="folC"/>
    <property type="match status" value="1"/>
</dbReference>
<dbReference type="AlphaFoldDB" id="A0A0C4F4W9"/>
<organism evidence="7">
    <name type="scientific">Puccinia triticina (isolate 1-1 / race 1 (BBBD))</name>
    <name type="common">Brown leaf rust fungus</name>
    <dbReference type="NCBI Taxonomy" id="630390"/>
    <lineage>
        <taxon>Eukaryota</taxon>
        <taxon>Fungi</taxon>
        <taxon>Dikarya</taxon>
        <taxon>Basidiomycota</taxon>
        <taxon>Pucciniomycotina</taxon>
        <taxon>Pucciniomycetes</taxon>
        <taxon>Pucciniales</taxon>
        <taxon>Pucciniaceae</taxon>
        <taxon>Puccinia</taxon>
    </lineage>
</organism>
<dbReference type="SUPFAM" id="SSF53623">
    <property type="entry name" value="MurD-like peptide ligases, catalytic domain"/>
    <property type="match status" value="1"/>
</dbReference>
<dbReference type="PIRSF" id="PIRSF001563">
    <property type="entry name" value="Folylpolyglu_synth"/>
    <property type="match status" value="1"/>
</dbReference>
<dbReference type="InterPro" id="IPR001645">
    <property type="entry name" value="Folylpolyglutamate_synth"/>
</dbReference>
<dbReference type="GO" id="GO:0046872">
    <property type="term" value="F:metal ion binding"/>
    <property type="evidence" value="ECO:0007669"/>
    <property type="project" value="UniProtKB-KW"/>
</dbReference>
<keyword evidence="6" id="KW-0460">Magnesium</keyword>
<protein>
    <recommendedName>
        <fullName evidence="10">Dihydrofolate synthase</fullName>
    </recommendedName>
</protein>
<name>A0A0C4F4W9_PUCT1</name>
<evidence type="ECO:0000313" key="8">
    <source>
        <dbReference type="EnsemblFungi" id="PTTG_08161-t43_1-p1"/>
    </source>
</evidence>
<evidence type="ECO:0000313" key="7">
    <source>
        <dbReference type="EMBL" id="OAV98884.1"/>
    </source>
</evidence>
<reference evidence="8 9" key="3">
    <citation type="journal article" date="2017" name="G3 (Bethesda)">
        <title>Comparative analysis highlights variable genome content of wheat rusts and divergence of the mating loci.</title>
        <authorList>
            <person name="Cuomo C.A."/>
            <person name="Bakkeren G."/>
            <person name="Khalil H.B."/>
            <person name="Panwar V."/>
            <person name="Joly D."/>
            <person name="Linning R."/>
            <person name="Sakthikumar S."/>
            <person name="Song X."/>
            <person name="Adiconis X."/>
            <person name="Fan L."/>
            <person name="Goldberg J.M."/>
            <person name="Levin J.Z."/>
            <person name="Young S."/>
            <person name="Zeng Q."/>
            <person name="Anikster Y."/>
            <person name="Bruce M."/>
            <person name="Wang M."/>
            <person name="Yin C."/>
            <person name="McCallum B."/>
            <person name="Szabo L.J."/>
            <person name="Hulbert S."/>
            <person name="Chen X."/>
            <person name="Fellers J.P."/>
        </authorList>
    </citation>
    <scope>NUCLEOTIDE SEQUENCE</scope>
    <source>
        <strain evidence="9">Isolate 1-1 / race 1 (BBBD)</strain>
        <strain evidence="8">isolate 1-1 / race 1 (BBBD)</strain>
    </source>
</reference>
<dbReference type="GO" id="GO:0005739">
    <property type="term" value="C:mitochondrion"/>
    <property type="evidence" value="ECO:0007669"/>
    <property type="project" value="TreeGrafter"/>
</dbReference>